<keyword evidence="1" id="KW-0812">Transmembrane</keyword>
<dbReference type="Proteomes" id="UP000711995">
    <property type="component" value="Unassembled WGS sequence"/>
</dbReference>
<keyword evidence="3" id="KW-1185">Reference proteome</keyword>
<evidence type="ECO:0000256" key="1">
    <source>
        <dbReference type="SAM" id="Phobius"/>
    </source>
</evidence>
<accession>A0A968GBB1</accession>
<name>A0A968GBB1_9SPIO</name>
<feature type="transmembrane region" description="Helical" evidence="1">
    <location>
        <begin position="59"/>
        <end position="77"/>
    </location>
</feature>
<feature type="transmembrane region" description="Helical" evidence="1">
    <location>
        <begin position="89"/>
        <end position="111"/>
    </location>
</feature>
<keyword evidence="1" id="KW-0472">Membrane</keyword>
<dbReference type="EMBL" id="JAATLJ010000001">
    <property type="protein sequence ID" value="NIZ40478.1"/>
    <property type="molecule type" value="Genomic_DNA"/>
</dbReference>
<evidence type="ECO:0000313" key="2">
    <source>
        <dbReference type="EMBL" id="NIZ40478.1"/>
    </source>
</evidence>
<organism evidence="2 3">
    <name type="scientific">Entomospira entomophila</name>
    <dbReference type="NCBI Taxonomy" id="2719988"/>
    <lineage>
        <taxon>Bacteria</taxon>
        <taxon>Pseudomonadati</taxon>
        <taxon>Spirochaetota</taxon>
        <taxon>Spirochaetia</taxon>
        <taxon>Spirochaetales</taxon>
        <taxon>Spirochaetaceae</taxon>
        <taxon>Entomospira</taxon>
    </lineage>
</organism>
<gene>
    <name evidence="2" type="ORF">HCT14_02975</name>
</gene>
<keyword evidence="1" id="KW-1133">Transmembrane helix</keyword>
<comment type="caution">
    <text evidence="2">The sequence shown here is derived from an EMBL/GenBank/DDBJ whole genome shotgun (WGS) entry which is preliminary data.</text>
</comment>
<reference evidence="2 3" key="1">
    <citation type="submission" date="2020-03" db="EMBL/GenBank/DDBJ databases">
        <title>Spirochaetal bacteria isolated from arthropods constitute a novel genus Entomospira genus novum within the order Spirochaetales.</title>
        <authorList>
            <person name="Grana-Miraglia L."/>
            <person name="Sikutova S."/>
            <person name="Fingerle V."/>
            <person name="Sing A."/>
            <person name="Castillo-Ramirez S."/>
            <person name="Margos G."/>
            <person name="Rudolf I."/>
        </authorList>
    </citation>
    <scope>NUCLEOTIDE SEQUENCE [LARGE SCALE GENOMIC DNA]</scope>
    <source>
        <strain evidence="2 3">BR193</strain>
    </source>
</reference>
<sequence>MIKSRYPVLRHFYVNRTILRRIVNILMRLSGLALFFFLIGMEQRFTTETQYFLLDTARYTANLAMSAALIMIVLRIVSRGQYRGRSYRIRLLVDTLYLLFILILVVSNSLLRVWLDGRSFV</sequence>
<protein>
    <submittedName>
        <fullName evidence="2">Uncharacterized protein</fullName>
    </submittedName>
</protein>
<evidence type="ECO:0000313" key="3">
    <source>
        <dbReference type="Proteomes" id="UP000711995"/>
    </source>
</evidence>
<proteinExistence type="predicted"/>
<feature type="transmembrane region" description="Helical" evidence="1">
    <location>
        <begin position="21"/>
        <end position="39"/>
    </location>
</feature>
<dbReference type="AlphaFoldDB" id="A0A968GBB1"/>
<dbReference type="RefSeq" id="WP_167700075.1">
    <property type="nucleotide sequence ID" value="NZ_CP118174.1"/>
</dbReference>